<organism evidence="1">
    <name type="scientific">Pseudictyota dubia</name>
    <dbReference type="NCBI Taxonomy" id="2749911"/>
    <lineage>
        <taxon>Eukaryota</taxon>
        <taxon>Sar</taxon>
        <taxon>Stramenopiles</taxon>
        <taxon>Ochrophyta</taxon>
        <taxon>Bacillariophyta</taxon>
        <taxon>Mediophyceae</taxon>
        <taxon>Biddulphiophycidae</taxon>
        <taxon>Eupodiscales</taxon>
        <taxon>Odontellaceae</taxon>
        <taxon>Pseudictyota</taxon>
    </lineage>
</organism>
<gene>
    <name evidence="1" type="ORF">TDUB1175_LOCUS25187</name>
</gene>
<sequence length="181" mass="20507">MDAAKFVYERCQELRVPTLTLARWAAYGCPVSNVIFDELCKTAHMVATNARSVSMASINHLWTKVNLPLADPRREKLPPRCNRAWFCKTFFGTEDVEVEGNSIWSLVTKMNMYDPFTMMCCVPELRDELFDYETKEVNGVKHKLIGASETNTGIKDAPALCEKLSSLLQLSLKSALQNHEL</sequence>
<dbReference type="AlphaFoldDB" id="A0A7R9WJU7"/>
<dbReference type="Gene3D" id="3.90.245.10">
    <property type="entry name" value="Ribonucleoside hydrolase-like"/>
    <property type="match status" value="1"/>
</dbReference>
<proteinExistence type="predicted"/>
<evidence type="ECO:0000313" key="1">
    <source>
        <dbReference type="EMBL" id="CAD8326767.1"/>
    </source>
</evidence>
<dbReference type="GO" id="GO:0016799">
    <property type="term" value="F:hydrolase activity, hydrolyzing N-glycosyl compounds"/>
    <property type="evidence" value="ECO:0007669"/>
    <property type="project" value="InterPro"/>
</dbReference>
<reference evidence="1" key="1">
    <citation type="submission" date="2021-01" db="EMBL/GenBank/DDBJ databases">
        <authorList>
            <person name="Corre E."/>
            <person name="Pelletier E."/>
            <person name="Niang G."/>
            <person name="Scheremetjew M."/>
            <person name="Finn R."/>
            <person name="Kale V."/>
            <person name="Holt S."/>
            <person name="Cochrane G."/>
            <person name="Meng A."/>
            <person name="Brown T."/>
            <person name="Cohen L."/>
        </authorList>
    </citation>
    <scope>NUCLEOTIDE SEQUENCE</scope>
    <source>
        <strain evidence="1">CCMP147</strain>
    </source>
</reference>
<protein>
    <submittedName>
        <fullName evidence="1">Uncharacterized protein</fullName>
    </submittedName>
</protein>
<dbReference type="InterPro" id="IPR036452">
    <property type="entry name" value="Ribo_hydro-like"/>
</dbReference>
<dbReference type="EMBL" id="HBED01049882">
    <property type="protein sequence ID" value="CAD8326767.1"/>
    <property type="molecule type" value="Transcribed_RNA"/>
</dbReference>
<name>A0A7R9WJU7_9STRA</name>
<accession>A0A7R9WJU7</accession>